<dbReference type="Proteomes" id="UP001163835">
    <property type="component" value="Unassembled WGS sequence"/>
</dbReference>
<comment type="caution">
    <text evidence="1">The sequence shown here is derived from an EMBL/GenBank/DDBJ whole genome shotgun (WGS) entry which is preliminary data.</text>
</comment>
<reference evidence="1" key="1">
    <citation type="submission" date="2022-09" db="EMBL/GenBank/DDBJ databases">
        <title>A Global Phylogenomic Analysis of the Shiitake Genus Lentinula.</title>
        <authorList>
            <consortium name="DOE Joint Genome Institute"/>
            <person name="Sierra-Patev S."/>
            <person name="Min B."/>
            <person name="Naranjo-Ortiz M."/>
            <person name="Looney B."/>
            <person name="Konkel Z."/>
            <person name="Slot J.C."/>
            <person name="Sakamoto Y."/>
            <person name="Steenwyk J.L."/>
            <person name="Rokas A."/>
            <person name="Carro J."/>
            <person name="Camarero S."/>
            <person name="Ferreira P."/>
            <person name="Molpeceres G."/>
            <person name="Ruiz-Duenas F.J."/>
            <person name="Serrano A."/>
            <person name="Henrissat B."/>
            <person name="Drula E."/>
            <person name="Hughes K.W."/>
            <person name="Mata J.L."/>
            <person name="Ishikawa N.K."/>
            <person name="Vargas-Isla R."/>
            <person name="Ushijima S."/>
            <person name="Smith C.A."/>
            <person name="Ahrendt S."/>
            <person name="Andreopoulos W."/>
            <person name="He G."/>
            <person name="Labutti K."/>
            <person name="Lipzen A."/>
            <person name="Ng V."/>
            <person name="Riley R."/>
            <person name="Sandor L."/>
            <person name="Barry K."/>
            <person name="Martinez A.T."/>
            <person name="Xiao Y."/>
            <person name="Gibbons J.G."/>
            <person name="Terashima K."/>
            <person name="Grigoriev I.V."/>
            <person name="Hibbett D.S."/>
        </authorList>
    </citation>
    <scope>NUCLEOTIDE SEQUENCE</scope>
    <source>
        <strain evidence="1">TMI1499</strain>
    </source>
</reference>
<accession>A0ACC1TJL4</accession>
<sequence>MADVWSGDISQVISSLPQLESLCIFTNISSDVRGPLLPPPNVEGQQRFLPNLRKLRLRMSNPSKFLRWMLDHSMYAPQIHTLDIIIYNDTRNGWGLVCALEPFLIANNDTLKSLLLGLEYNSRLQHGMNDQRIQSLNIGSLPNLHSLTLQTHDIEALCRTINTFLSSSPLVLKTLTLNLLPFFSLEESCDNDKIQSELRKCLDPKKFPDRTLLVLNILLPLSGHISSNEAFMLLAQHFLEDILPNWAETGRLNTGIPLRTQFQVDSLETICSTIWNYKNVPFTLTLTRIGTL</sequence>
<dbReference type="EMBL" id="MU795904">
    <property type="protein sequence ID" value="KAJ3804606.1"/>
    <property type="molecule type" value="Genomic_DNA"/>
</dbReference>
<protein>
    <submittedName>
        <fullName evidence="1">Uncharacterized protein</fullName>
    </submittedName>
</protein>
<proteinExistence type="predicted"/>
<evidence type="ECO:0000313" key="1">
    <source>
        <dbReference type="EMBL" id="KAJ3804606.1"/>
    </source>
</evidence>
<evidence type="ECO:0000313" key="2">
    <source>
        <dbReference type="Proteomes" id="UP001163835"/>
    </source>
</evidence>
<gene>
    <name evidence="1" type="ORF">F5876DRAFT_82892</name>
</gene>
<keyword evidence="2" id="KW-1185">Reference proteome</keyword>
<name>A0ACC1TJL4_9AGAR</name>
<organism evidence="1 2">
    <name type="scientific">Lentinula aff. lateritia</name>
    <dbReference type="NCBI Taxonomy" id="2804960"/>
    <lineage>
        <taxon>Eukaryota</taxon>
        <taxon>Fungi</taxon>
        <taxon>Dikarya</taxon>
        <taxon>Basidiomycota</taxon>
        <taxon>Agaricomycotina</taxon>
        <taxon>Agaricomycetes</taxon>
        <taxon>Agaricomycetidae</taxon>
        <taxon>Agaricales</taxon>
        <taxon>Marasmiineae</taxon>
        <taxon>Omphalotaceae</taxon>
        <taxon>Lentinula</taxon>
    </lineage>
</organism>